<organism evidence="2 3">
    <name type="scientific">Thioalkalivibrio denitrificans</name>
    <dbReference type="NCBI Taxonomy" id="108003"/>
    <lineage>
        <taxon>Bacteria</taxon>
        <taxon>Pseudomonadati</taxon>
        <taxon>Pseudomonadota</taxon>
        <taxon>Gammaproteobacteria</taxon>
        <taxon>Chromatiales</taxon>
        <taxon>Ectothiorhodospiraceae</taxon>
        <taxon>Thioalkalivibrio</taxon>
    </lineage>
</organism>
<dbReference type="STRING" id="108003.B1C78_07770"/>
<protein>
    <submittedName>
        <fullName evidence="2">GNAT family N-acetyltransferase</fullName>
    </submittedName>
</protein>
<dbReference type="PROSITE" id="PS51186">
    <property type="entry name" value="GNAT"/>
    <property type="match status" value="1"/>
</dbReference>
<evidence type="ECO:0000259" key="1">
    <source>
        <dbReference type="PROSITE" id="PS51186"/>
    </source>
</evidence>
<name>A0A1V3NIL5_9GAMM</name>
<proteinExistence type="predicted"/>
<evidence type="ECO:0000313" key="2">
    <source>
        <dbReference type="EMBL" id="OOG24900.1"/>
    </source>
</evidence>
<keyword evidence="3" id="KW-1185">Reference proteome</keyword>
<dbReference type="AlphaFoldDB" id="A0A1V3NIL5"/>
<dbReference type="Proteomes" id="UP000189462">
    <property type="component" value="Unassembled WGS sequence"/>
</dbReference>
<gene>
    <name evidence="2" type="ORF">B1C78_07770</name>
</gene>
<dbReference type="GO" id="GO:0016747">
    <property type="term" value="F:acyltransferase activity, transferring groups other than amino-acyl groups"/>
    <property type="evidence" value="ECO:0007669"/>
    <property type="project" value="InterPro"/>
</dbReference>
<dbReference type="EMBL" id="MVBK01000043">
    <property type="protein sequence ID" value="OOG24900.1"/>
    <property type="molecule type" value="Genomic_DNA"/>
</dbReference>
<dbReference type="OrthoDB" id="8774392at2"/>
<reference evidence="2 3" key="1">
    <citation type="submission" date="2017-02" db="EMBL/GenBank/DDBJ databases">
        <title>Genomic diversity within the haloalkaliphilic genus Thioalkalivibrio.</title>
        <authorList>
            <person name="Ahn A.-C."/>
            <person name="Meier-Kolthoff J."/>
            <person name="Overmars L."/>
            <person name="Richter M."/>
            <person name="Woyke T."/>
            <person name="Sorokin D.Y."/>
            <person name="Muyzer G."/>
        </authorList>
    </citation>
    <scope>NUCLEOTIDE SEQUENCE [LARGE SCALE GENOMIC DNA]</scope>
    <source>
        <strain evidence="2 3">ALJD</strain>
    </source>
</reference>
<dbReference type="Gene3D" id="3.40.630.30">
    <property type="match status" value="1"/>
</dbReference>
<dbReference type="SUPFAM" id="SSF55729">
    <property type="entry name" value="Acyl-CoA N-acyltransferases (Nat)"/>
    <property type="match status" value="1"/>
</dbReference>
<keyword evidence="2" id="KW-0808">Transferase</keyword>
<dbReference type="InterPro" id="IPR016181">
    <property type="entry name" value="Acyl_CoA_acyltransferase"/>
</dbReference>
<evidence type="ECO:0000313" key="3">
    <source>
        <dbReference type="Proteomes" id="UP000189462"/>
    </source>
</evidence>
<dbReference type="InterPro" id="IPR000182">
    <property type="entry name" value="GNAT_dom"/>
</dbReference>
<accession>A0A1V3NIL5</accession>
<feature type="domain" description="N-acetyltransferase" evidence="1">
    <location>
        <begin position="43"/>
        <end position="190"/>
    </location>
</feature>
<dbReference type="Pfam" id="PF00583">
    <property type="entry name" value="Acetyltransf_1"/>
    <property type="match status" value="1"/>
</dbReference>
<comment type="caution">
    <text evidence="2">The sequence shown here is derived from an EMBL/GenBank/DDBJ whole genome shotgun (WGS) entry which is preliminary data.</text>
</comment>
<sequence length="192" mass="22261">MGWAKMSRGVLKWFLHTSLGDYQYWKVYSVDLPYPYPELPAGVAIREVSPEDLAALVSDERIYGEDYWGDEALGFGLFVNGELASLQGVWWGERYMRERQGRSWRIPDGAVKTHNLHTISAYRGRGYASLLKRYVLAELGERGFRKVYARIWHSHTNSIRVSRRAGMRLVGAYIEVCPFGKRIELRIPFRLQ</sequence>